<organism evidence="2 3">
    <name type="scientific">Choiromyces venosus 120613-1</name>
    <dbReference type="NCBI Taxonomy" id="1336337"/>
    <lineage>
        <taxon>Eukaryota</taxon>
        <taxon>Fungi</taxon>
        <taxon>Dikarya</taxon>
        <taxon>Ascomycota</taxon>
        <taxon>Pezizomycotina</taxon>
        <taxon>Pezizomycetes</taxon>
        <taxon>Pezizales</taxon>
        <taxon>Tuberaceae</taxon>
        <taxon>Choiromyces</taxon>
    </lineage>
</organism>
<dbReference type="AlphaFoldDB" id="A0A3N4JXL1"/>
<evidence type="ECO:0000313" key="2">
    <source>
        <dbReference type="EMBL" id="RPB03103.1"/>
    </source>
</evidence>
<proteinExistence type="predicted"/>
<feature type="region of interest" description="Disordered" evidence="1">
    <location>
        <begin position="93"/>
        <end position="123"/>
    </location>
</feature>
<accession>A0A3N4JXL1</accession>
<reference evidence="2 3" key="1">
    <citation type="journal article" date="2018" name="Nat. Ecol. Evol.">
        <title>Pezizomycetes genomes reveal the molecular basis of ectomycorrhizal truffle lifestyle.</title>
        <authorList>
            <person name="Murat C."/>
            <person name="Payen T."/>
            <person name="Noel B."/>
            <person name="Kuo A."/>
            <person name="Morin E."/>
            <person name="Chen J."/>
            <person name="Kohler A."/>
            <person name="Krizsan K."/>
            <person name="Balestrini R."/>
            <person name="Da Silva C."/>
            <person name="Montanini B."/>
            <person name="Hainaut M."/>
            <person name="Levati E."/>
            <person name="Barry K.W."/>
            <person name="Belfiori B."/>
            <person name="Cichocki N."/>
            <person name="Clum A."/>
            <person name="Dockter R.B."/>
            <person name="Fauchery L."/>
            <person name="Guy J."/>
            <person name="Iotti M."/>
            <person name="Le Tacon F."/>
            <person name="Lindquist E.A."/>
            <person name="Lipzen A."/>
            <person name="Malagnac F."/>
            <person name="Mello A."/>
            <person name="Molinier V."/>
            <person name="Miyauchi S."/>
            <person name="Poulain J."/>
            <person name="Riccioni C."/>
            <person name="Rubini A."/>
            <person name="Sitrit Y."/>
            <person name="Splivallo R."/>
            <person name="Traeger S."/>
            <person name="Wang M."/>
            <person name="Zifcakova L."/>
            <person name="Wipf D."/>
            <person name="Zambonelli A."/>
            <person name="Paolocci F."/>
            <person name="Nowrousian M."/>
            <person name="Ottonello S."/>
            <person name="Baldrian P."/>
            <person name="Spatafora J.W."/>
            <person name="Henrissat B."/>
            <person name="Nagy L.G."/>
            <person name="Aury J.M."/>
            <person name="Wincker P."/>
            <person name="Grigoriev I.V."/>
            <person name="Bonfante P."/>
            <person name="Martin F.M."/>
        </authorList>
    </citation>
    <scope>NUCLEOTIDE SEQUENCE [LARGE SCALE GENOMIC DNA]</scope>
    <source>
        <strain evidence="2 3">120613-1</strain>
    </source>
</reference>
<keyword evidence="3" id="KW-1185">Reference proteome</keyword>
<name>A0A3N4JXL1_9PEZI</name>
<dbReference type="EMBL" id="ML120364">
    <property type="protein sequence ID" value="RPB03103.1"/>
    <property type="molecule type" value="Genomic_DNA"/>
</dbReference>
<dbReference type="Proteomes" id="UP000276215">
    <property type="component" value="Unassembled WGS sequence"/>
</dbReference>
<feature type="region of interest" description="Disordered" evidence="1">
    <location>
        <begin position="17"/>
        <end position="59"/>
    </location>
</feature>
<evidence type="ECO:0000313" key="3">
    <source>
        <dbReference type="Proteomes" id="UP000276215"/>
    </source>
</evidence>
<sequence length="166" mass="18508">MASNRSIARREVFVPTPFTIWEDEPRSPPQPPAPPREQRSRQAPQLHNRHHTPHFRGRHTLSMLFIPPLVRPPTPVSARSSVVSLAAGGVGEVDPAKVDLPTREEVVTKTVGPEEEEEGKKYGSAEIIGGDEKVVEETSKQGKPHGISRLARRFKVVLRKLVKGRR</sequence>
<feature type="compositionally biased region" description="Basic residues" evidence="1">
    <location>
        <begin position="47"/>
        <end position="59"/>
    </location>
</feature>
<protein>
    <submittedName>
        <fullName evidence="2">Uncharacterized protein</fullName>
    </submittedName>
</protein>
<gene>
    <name evidence="2" type="ORF">L873DRAFT_1787239</name>
</gene>
<feature type="compositionally biased region" description="Basic and acidic residues" evidence="1">
    <location>
        <begin position="94"/>
        <end position="107"/>
    </location>
</feature>
<evidence type="ECO:0000256" key="1">
    <source>
        <dbReference type="SAM" id="MobiDB-lite"/>
    </source>
</evidence>